<dbReference type="EMBL" id="JAKJXO020000002">
    <property type="protein sequence ID" value="KAL1610713.1"/>
    <property type="molecule type" value="Genomic_DNA"/>
</dbReference>
<name>A0ABR3S2J0_9PLEO</name>
<keyword evidence="2" id="KW-1185">Reference proteome</keyword>
<reference evidence="1 2" key="1">
    <citation type="submission" date="2024-02" db="EMBL/GenBank/DDBJ databases">
        <title>De novo assembly and annotation of 12 fungi associated with fruit tree decline syndrome in Ontario, Canada.</title>
        <authorList>
            <person name="Sulman M."/>
            <person name="Ellouze W."/>
            <person name="Ilyukhin E."/>
        </authorList>
    </citation>
    <scope>NUCLEOTIDE SEQUENCE [LARGE SCALE GENOMIC DNA]</scope>
    <source>
        <strain evidence="1 2">M42-189</strain>
    </source>
</reference>
<evidence type="ECO:0000313" key="1">
    <source>
        <dbReference type="EMBL" id="KAL1610713.1"/>
    </source>
</evidence>
<proteinExistence type="predicted"/>
<organism evidence="1 2">
    <name type="scientific">Paraconiothyrium brasiliense</name>
    <dbReference type="NCBI Taxonomy" id="300254"/>
    <lineage>
        <taxon>Eukaryota</taxon>
        <taxon>Fungi</taxon>
        <taxon>Dikarya</taxon>
        <taxon>Ascomycota</taxon>
        <taxon>Pezizomycotina</taxon>
        <taxon>Dothideomycetes</taxon>
        <taxon>Pleosporomycetidae</taxon>
        <taxon>Pleosporales</taxon>
        <taxon>Massarineae</taxon>
        <taxon>Didymosphaeriaceae</taxon>
        <taxon>Paraconiothyrium</taxon>
    </lineage>
</organism>
<comment type="caution">
    <text evidence="1">The sequence shown here is derived from an EMBL/GenBank/DDBJ whole genome shotgun (WGS) entry which is preliminary data.</text>
</comment>
<sequence length="216" mass="24538">MTTLTQNPKRRLYADHTPSAIVYHLWAYPGARGLTTIVYLKTIIPAMVAYVLGPTWKSEIGSETTMDIPTADVCDAEEVTLALRILRAGGAVIDLSDARGNLEMTEVITHGEWIEAEKRQRYLFGWPKTGGVWVLSLLEWVERDPFEWPPRRTGALMRHYDGSLDCSPFKEIESMEEFCLVLKDLGAKYYDDVKVSDEVKEFGLLDQNTVLHKKQT</sequence>
<protein>
    <submittedName>
        <fullName evidence="1">Uncharacterized protein</fullName>
    </submittedName>
</protein>
<evidence type="ECO:0000313" key="2">
    <source>
        <dbReference type="Proteomes" id="UP001521785"/>
    </source>
</evidence>
<dbReference type="Proteomes" id="UP001521785">
    <property type="component" value="Unassembled WGS sequence"/>
</dbReference>
<accession>A0ABR3S2J0</accession>
<gene>
    <name evidence="1" type="ORF">SLS60_002383</name>
</gene>